<accession>A0A212K5C9</accession>
<dbReference type="EMBL" id="FLUL01000001">
    <property type="protein sequence ID" value="SBW06705.1"/>
    <property type="molecule type" value="Genomic_DNA"/>
</dbReference>
<dbReference type="Gene3D" id="2.60.40.2090">
    <property type="match status" value="1"/>
</dbReference>
<proteinExistence type="inferred from homology"/>
<name>A0A212K5C9_9BACT</name>
<evidence type="ECO:0000256" key="4">
    <source>
        <dbReference type="ARBA" id="ARBA00023136"/>
    </source>
</evidence>
<evidence type="ECO:0000256" key="7">
    <source>
        <dbReference type="ARBA" id="ARBA00023288"/>
    </source>
</evidence>
<gene>
    <name evidence="8" type="ORF">KL86DYS2_13021</name>
</gene>
<keyword evidence="7" id="KW-0449">Lipoprotein</keyword>
<dbReference type="PROSITE" id="PS51257">
    <property type="entry name" value="PROKAR_LIPOPROTEIN"/>
    <property type="match status" value="1"/>
</dbReference>
<keyword evidence="5" id="KW-0564">Palmitate</keyword>
<comment type="subcellular location">
    <subcellularLocation>
        <location evidence="1">Cell outer membrane</location>
    </subcellularLocation>
</comment>
<evidence type="ECO:0000256" key="3">
    <source>
        <dbReference type="ARBA" id="ARBA00022729"/>
    </source>
</evidence>
<keyword evidence="4" id="KW-0472">Membrane</keyword>
<comment type="similarity">
    <text evidence="2">Belongs to the bacteroidetes fimbrillin superfamily. FimB/Mfa2 family.</text>
</comment>
<evidence type="ECO:0000256" key="1">
    <source>
        <dbReference type="ARBA" id="ARBA00004442"/>
    </source>
</evidence>
<reference evidence="8" key="1">
    <citation type="submission" date="2016-04" db="EMBL/GenBank/DDBJ databases">
        <authorList>
            <person name="Evans L.H."/>
            <person name="Alamgir A."/>
            <person name="Owens N."/>
            <person name="Weber N.D."/>
            <person name="Virtaneva K."/>
            <person name="Barbian K."/>
            <person name="Babar A."/>
            <person name="Rosenke K."/>
        </authorList>
    </citation>
    <scope>NUCLEOTIDE SEQUENCE</scope>
    <source>
        <strain evidence="8">86-2</strain>
    </source>
</reference>
<dbReference type="GO" id="GO:0009279">
    <property type="term" value="C:cell outer membrane"/>
    <property type="evidence" value="ECO:0007669"/>
    <property type="project" value="UniProtKB-SubCell"/>
</dbReference>
<keyword evidence="6" id="KW-0998">Cell outer membrane</keyword>
<protein>
    <recommendedName>
        <fullName evidence="9">FimB/Mfa2 family fimbrial subunit</fullName>
    </recommendedName>
</protein>
<evidence type="ECO:0000256" key="6">
    <source>
        <dbReference type="ARBA" id="ARBA00023237"/>
    </source>
</evidence>
<evidence type="ECO:0000313" key="8">
    <source>
        <dbReference type="EMBL" id="SBW06705.1"/>
    </source>
</evidence>
<evidence type="ECO:0000256" key="2">
    <source>
        <dbReference type="ARBA" id="ARBA00007248"/>
    </source>
</evidence>
<organism evidence="8">
    <name type="scientific">uncultured Dysgonomonas sp</name>
    <dbReference type="NCBI Taxonomy" id="206096"/>
    <lineage>
        <taxon>Bacteria</taxon>
        <taxon>Pseudomonadati</taxon>
        <taxon>Bacteroidota</taxon>
        <taxon>Bacteroidia</taxon>
        <taxon>Bacteroidales</taxon>
        <taxon>Dysgonomonadaceae</taxon>
        <taxon>Dysgonomonas</taxon>
        <taxon>environmental samples</taxon>
    </lineage>
</organism>
<dbReference type="InterPro" id="IPR014941">
    <property type="entry name" value="FimB/Mfa2/Mfa3"/>
</dbReference>
<evidence type="ECO:0000256" key="5">
    <source>
        <dbReference type="ARBA" id="ARBA00023139"/>
    </source>
</evidence>
<dbReference type="Pfam" id="PF08842">
    <property type="entry name" value="Mfa2"/>
    <property type="match status" value="1"/>
</dbReference>
<dbReference type="RefSeq" id="WP_296951314.1">
    <property type="nucleotide sequence ID" value="NZ_LT599021.1"/>
</dbReference>
<evidence type="ECO:0008006" key="9">
    <source>
        <dbReference type="Google" id="ProtNLM"/>
    </source>
</evidence>
<dbReference type="Gene3D" id="2.60.40.2100">
    <property type="match status" value="1"/>
</dbReference>
<keyword evidence="3" id="KW-0732">Signal</keyword>
<sequence>MKRSCTFLIFISILLAGCIKEDFSGCPTGIKVYFTYEGIDASGVDRLNLYAFEESTGILRAMEEDVSPILSSSYFMTINNLSPGVYRLVAWGGLHGDYTSDPVKFNIGETIFDEARVILDHQGEVSHTIGHLFHAGPKQAVVTDAREQCFYLPLVQNTNTVNLTTEGLPENQEAYHVYIHDNNNRYNFDNSIAESSSFKYTASCLRDTQGQPATCLRVLKLASGRNVTLELYNTTTGICRYRANLIELLDARAVDYDMQSEFDIHLCFNTDMSVDVMVDNWQVTENGMILK</sequence>
<dbReference type="AlphaFoldDB" id="A0A212K5C9"/>